<reference evidence="2 4" key="1">
    <citation type="submission" date="2018-03" db="EMBL/GenBank/DDBJ databases">
        <title>Genomic Encyclopedia of Archaeal and Bacterial Type Strains, Phase II (KMG-II): from individual species to whole genera.</title>
        <authorList>
            <person name="Goeker M."/>
        </authorList>
    </citation>
    <scope>NUCLEOTIDE SEQUENCE [LARGE SCALE GENOMIC DNA]</scope>
    <source>
        <strain evidence="2 4">DSM 21548</strain>
    </source>
</reference>
<keyword evidence="1" id="KW-1133">Transmembrane helix</keyword>
<reference evidence="3 5" key="2">
    <citation type="submission" date="2018-12" db="EMBL/GenBank/DDBJ databases">
        <authorList>
            <person name="hu s."/>
            <person name="Xu Y."/>
            <person name="Xu B."/>
            <person name="Li F."/>
        </authorList>
    </citation>
    <scope>NUCLEOTIDE SEQUENCE [LARGE SCALE GENOMIC DNA]</scope>
    <source>
        <strain evidence="3 5">KSW2-17</strain>
    </source>
</reference>
<evidence type="ECO:0000256" key="1">
    <source>
        <dbReference type="SAM" id="Phobius"/>
    </source>
</evidence>
<gene>
    <name evidence="2" type="ORF">CLV49_2295</name>
    <name evidence="3" type="ORF">ELQ93_07755</name>
</gene>
<comment type="caution">
    <text evidence="2">The sequence shown here is derived from an EMBL/GenBank/DDBJ whole genome shotgun (WGS) entry which is preliminary data.</text>
</comment>
<dbReference type="OrthoDB" id="9812433at2"/>
<evidence type="ECO:0000313" key="4">
    <source>
        <dbReference type="Proteomes" id="UP000241203"/>
    </source>
</evidence>
<dbReference type="Proteomes" id="UP000268291">
    <property type="component" value="Unassembled WGS sequence"/>
</dbReference>
<dbReference type="AlphaFoldDB" id="A0A2P8GXH3"/>
<evidence type="ECO:0000313" key="3">
    <source>
        <dbReference type="EMBL" id="RUQ86835.1"/>
    </source>
</evidence>
<dbReference type="RefSeq" id="WP_106563654.1">
    <property type="nucleotide sequence ID" value="NZ_PYAU01000001.1"/>
</dbReference>
<accession>A0A2P8GXH3</accession>
<dbReference type="Proteomes" id="UP000241203">
    <property type="component" value="Unassembled WGS sequence"/>
</dbReference>
<keyword evidence="1" id="KW-0472">Membrane</keyword>
<proteinExistence type="predicted"/>
<organism evidence="2 4">
    <name type="scientific">Labedella gwakjiensis</name>
    <dbReference type="NCBI Taxonomy" id="390269"/>
    <lineage>
        <taxon>Bacteria</taxon>
        <taxon>Bacillati</taxon>
        <taxon>Actinomycetota</taxon>
        <taxon>Actinomycetes</taxon>
        <taxon>Micrococcales</taxon>
        <taxon>Microbacteriaceae</taxon>
        <taxon>Labedella</taxon>
    </lineage>
</organism>
<evidence type="ECO:0000313" key="5">
    <source>
        <dbReference type="Proteomes" id="UP000268291"/>
    </source>
</evidence>
<feature type="transmembrane region" description="Helical" evidence="1">
    <location>
        <begin position="25"/>
        <end position="44"/>
    </location>
</feature>
<evidence type="ECO:0008006" key="6">
    <source>
        <dbReference type="Google" id="ProtNLM"/>
    </source>
</evidence>
<sequence length="105" mass="10941">MSDDDRDGERSRPLELREFLRILRVYWAGATIVVLVATSAAALWSMTQPRVYESAASGVVQAVSGSDAGLALAADNLAKSKAQTYVRLAGSEAVADDVSAALAGA</sequence>
<dbReference type="EMBL" id="RZGY01000001">
    <property type="protein sequence ID" value="RUQ86835.1"/>
    <property type="molecule type" value="Genomic_DNA"/>
</dbReference>
<keyword evidence="5" id="KW-1185">Reference proteome</keyword>
<evidence type="ECO:0000313" key="2">
    <source>
        <dbReference type="EMBL" id="PSL38668.1"/>
    </source>
</evidence>
<dbReference type="EMBL" id="PYAU01000001">
    <property type="protein sequence ID" value="PSL38668.1"/>
    <property type="molecule type" value="Genomic_DNA"/>
</dbReference>
<name>A0A2P8GXH3_9MICO</name>
<keyword evidence="1" id="KW-0812">Transmembrane</keyword>
<protein>
    <recommendedName>
        <fullName evidence="6">Capsular polysaccharide biosynthesis protein</fullName>
    </recommendedName>
</protein>